<dbReference type="EMBL" id="MT631607">
    <property type="protein sequence ID" value="QNO55250.1"/>
    <property type="molecule type" value="Genomic_DNA"/>
</dbReference>
<dbReference type="AlphaFoldDB" id="A0A7G9Z4R6"/>
<proteinExistence type="predicted"/>
<gene>
    <name evidence="1" type="ORF">AJDLPONB_00004</name>
</gene>
<evidence type="ECO:0000313" key="1">
    <source>
        <dbReference type="EMBL" id="QNO55250.1"/>
    </source>
</evidence>
<reference evidence="1" key="1">
    <citation type="submission" date="2020-06" db="EMBL/GenBank/DDBJ databases">
        <title>Unique genomic features of the anaerobic methanotrophic archaea.</title>
        <authorList>
            <person name="Chadwick G.L."/>
            <person name="Skennerton C.T."/>
            <person name="Laso-Perez R."/>
            <person name="Leu A.O."/>
            <person name="Speth D.R."/>
            <person name="Yu H."/>
            <person name="Morgan-Lang C."/>
            <person name="Hatzenpichler R."/>
            <person name="Goudeau D."/>
            <person name="Malmstrom R."/>
            <person name="Brazelton W.J."/>
            <person name="Woyke T."/>
            <person name="Hallam S.J."/>
            <person name="Tyson G.W."/>
            <person name="Wegener G."/>
            <person name="Boetius A."/>
            <person name="Orphan V."/>
        </authorList>
    </citation>
    <scope>NUCLEOTIDE SEQUENCE</scope>
</reference>
<sequence>MKYPPHEKPVIPIGTAGARIVTYLSTEPVSLHLHVTIGYQHIKAFWYIPLNESDLTFHAISKKNASYNAV</sequence>
<accession>A0A7G9Z4R6</accession>
<organism evidence="1">
    <name type="scientific">Candidatus Methanophaga sp. ANME-1 ERB7</name>
    <dbReference type="NCBI Taxonomy" id="2759913"/>
    <lineage>
        <taxon>Archaea</taxon>
        <taxon>Methanobacteriati</taxon>
        <taxon>Methanobacteriota</taxon>
        <taxon>Stenosarchaea group</taxon>
        <taxon>Methanomicrobia</taxon>
        <taxon>Candidatus Methanophagales</taxon>
        <taxon>Candidatus Methanophagaceae</taxon>
        <taxon>Candidatus Methanophaga</taxon>
    </lineage>
</organism>
<protein>
    <submittedName>
        <fullName evidence="1">Uncharacterized protein</fullName>
    </submittedName>
</protein>
<name>A0A7G9Z4R6_9EURY</name>